<keyword evidence="3" id="KW-0804">Transcription</keyword>
<evidence type="ECO:0000256" key="2">
    <source>
        <dbReference type="ARBA" id="ARBA00023125"/>
    </source>
</evidence>
<sequence>MDAEKLSPEVENIFDTCVRVFLLKGYETSTMEDIAEACSISPEALKGYYATKHDLTFAALRWYYLKFSRHVRDEMAMHSDLYAAMEAVLFAFIEICSDQIHANKGLFLRTFVDISYVDDEVKKEFEALEADWQGQMLNKFRQCQSELKNPEDVEILAYYVRTVIEGFYEMVKFNTPDEVMYKLARVSLEVLESRMKTAPPPEQKRFFDRP</sequence>
<dbReference type="EMBL" id="FPBD01000001">
    <property type="protein sequence ID" value="SFT42395.1"/>
    <property type="molecule type" value="Genomic_DNA"/>
</dbReference>
<dbReference type="PANTHER" id="PTHR47506:SF1">
    <property type="entry name" value="HTH-TYPE TRANSCRIPTIONAL REGULATOR YJDC"/>
    <property type="match status" value="1"/>
</dbReference>
<keyword evidence="6" id="KW-1185">Reference proteome</keyword>
<evidence type="ECO:0000313" key="5">
    <source>
        <dbReference type="EMBL" id="SFT42395.1"/>
    </source>
</evidence>
<dbReference type="Proteomes" id="UP000183371">
    <property type="component" value="Unassembled WGS sequence"/>
</dbReference>
<keyword evidence="2" id="KW-0238">DNA-binding</keyword>
<evidence type="ECO:0000256" key="1">
    <source>
        <dbReference type="ARBA" id="ARBA00023015"/>
    </source>
</evidence>
<dbReference type="RefSeq" id="WP_054782599.1">
    <property type="nucleotide sequence ID" value="NZ_FPBD01000001.1"/>
</dbReference>
<dbReference type="AlphaFoldDB" id="A0A1I6XV64"/>
<gene>
    <name evidence="5" type="ORF">SAMN05444141_101472</name>
</gene>
<dbReference type="Pfam" id="PF00440">
    <property type="entry name" value="TetR_N"/>
    <property type="match status" value="1"/>
</dbReference>
<dbReference type="InterPro" id="IPR036271">
    <property type="entry name" value="Tet_transcr_reg_TetR-rel_C_sf"/>
</dbReference>
<protein>
    <submittedName>
        <fullName evidence="5">Transcriptional regulator, TetR family</fullName>
    </submittedName>
</protein>
<evidence type="ECO:0000256" key="3">
    <source>
        <dbReference type="ARBA" id="ARBA00023163"/>
    </source>
</evidence>
<evidence type="ECO:0000313" key="6">
    <source>
        <dbReference type="Proteomes" id="UP000183371"/>
    </source>
</evidence>
<reference evidence="6" key="1">
    <citation type="submission" date="2016-10" db="EMBL/GenBank/DDBJ databases">
        <authorList>
            <person name="Varghese N."/>
            <person name="Submissions S."/>
        </authorList>
    </citation>
    <scope>NUCLEOTIDE SEQUENCE [LARGE SCALE GENOMIC DNA]</scope>
    <source>
        <strain evidence="6">DSM 17465</strain>
    </source>
</reference>
<dbReference type="InterPro" id="IPR001647">
    <property type="entry name" value="HTH_TetR"/>
</dbReference>
<dbReference type="PANTHER" id="PTHR47506">
    <property type="entry name" value="TRANSCRIPTIONAL REGULATORY PROTEIN"/>
    <property type="match status" value="1"/>
</dbReference>
<dbReference type="GO" id="GO:0003677">
    <property type="term" value="F:DNA binding"/>
    <property type="evidence" value="ECO:0007669"/>
    <property type="project" value="UniProtKB-KW"/>
</dbReference>
<dbReference type="SUPFAM" id="SSF46689">
    <property type="entry name" value="Homeodomain-like"/>
    <property type="match status" value="1"/>
</dbReference>
<organism evidence="5 6">
    <name type="scientific">Pseudovibrio denitrificans</name>
    <dbReference type="NCBI Taxonomy" id="258256"/>
    <lineage>
        <taxon>Bacteria</taxon>
        <taxon>Pseudomonadati</taxon>
        <taxon>Pseudomonadota</taxon>
        <taxon>Alphaproteobacteria</taxon>
        <taxon>Hyphomicrobiales</taxon>
        <taxon>Stappiaceae</taxon>
        <taxon>Pseudovibrio</taxon>
    </lineage>
</organism>
<dbReference type="Gene3D" id="1.10.357.10">
    <property type="entry name" value="Tetracycline Repressor, domain 2"/>
    <property type="match status" value="1"/>
</dbReference>
<proteinExistence type="predicted"/>
<keyword evidence="1" id="KW-0805">Transcription regulation</keyword>
<accession>A0A1I6XV64</accession>
<dbReference type="SUPFAM" id="SSF48498">
    <property type="entry name" value="Tetracyclin repressor-like, C-terminal domain"/>
    <property type="match status" value="1"/>
</dbReference>
<feature type="domain" description="HTH tetR-type" evidence="4">
    <location>
        <begin position="13"/>
        <end position="58"/>
    </location>
</feature>
<dbReference type="InterPro" id="IPR009057">
    <property type="entry name" value="Homeodomain-like_sf"/>
</dbReference>
<dbReference type="Gene3D" id="1.10.10.60">
    <property type="entry name" value="Homeodomain-like"/>
    <property type="match status" value="1"/>
</dbReference>
<name>A0A1I6XV64_9HYPH</name>
<evidence type="ECO:0000259" key="4">
    <source>
        <dbReference type="Pfam" id="PF00440"/>
    </source>
</evidence>